<dbReference type="InterPro" id="IPR004165">
    <property type="entry name" value="CoA_trans_fam_I"/>
</dbReference>
<reference evidence="1 2" key="1">
    <citation type="journal article" date="2010" name="Stand. Genomic Sci.">
        <title>Complete genome sequence of Vulcanisaeta distributa type strain (IC-017).</title>
        <authorList>
            <person name="Mavromatis K."/>
            <person name="Sikorski J."/>
            <person name="Pabst E."/>
            <person name="Teshima H."/>
            <person name="Lapidus A."/>
            <person name="Lucas S."/>
            <person name="Nolan M."/>
            <person name="Glavina Del Rio T."/>
            <person name="Cheng J.F."/>
            <person name="Bruce D."/>
            <person name="Goodwin L."/>
            <person name="Pitluck S."/>
            <person name="Liolios K."/>
            <person name="Ivanova N."/>
            <person name="Mikhailova N."/>
            <person name="Pati A."/>
            <person name="Chen A."/>
            <person name="Palaniappan K."/>
            <person name="Land M."/>
            <person name="Hauser L."/>
            <person name="Chang Y.J."/>
            <person name="Jeffries C.D."/>
            <person name="Rohde M."/>
            <person name="Spring S."/>
            <person name="Goker M."/>
            <person name="Wirth R."/>
            <person name="Woyke T."/>
            <person name="Bristow J."/>
            <person name="Eisen J.A."/>
            <person name="Markowitz V."/>
            <person name="Hugenholtz P."/>
            <person name="Klenk H.P."/>
            <person name="Kyrpides N.C."/>
        </authorList>
    </citation>
    <scope>NUCLEOTIDE SEQUENCE [LARGE SCALE GENOMIC DNA]</scope>
    <source>
        <strain evidence="2">DSM 14429 / JCM 11212 / NBRC 100878 / IC-017</strain>
    </source>
</reference>
<proteinExistence type="predicted"/>
<dbReference type="EMBL" id="CP002100">
    <property type="protein sequence ID" value="ADN51160.1"/>
    <property type="molecule type" value="Genomic_DNA"/>
</dbReference>
<dbReference type="OrthoDB" id="301771at2157"/>
<protein>
    <submittedName>
        <fullName evidence="1">Coenzyme A transferase</fullName>
    </submittedName>
</protein>
<sequence>MARNKLMSIKEALDLVNDGDEIAIGGMSFHRNPMSMAIAIAKSNKRDLALIDREPGLAFDLLTISGRVKRIRAAMVTFEHFGIAPGFRRMVENGEVEFIEDVCEGVMAGLRAGAYGLSFMPSAITLDSELVPLNVKRGIWKVIKDPFNDQELIAVKAIRPDVALVHAHRADERGDVEIYGPKYEDLLKIQAAKKVIITAEEIVSEDYFREHPERLTIPGFMVTAVVHAPRGAWPTSMYGYYKADYDVIKRYLDSVKAGLSIEKVLEVFVHG</sequence>
<dbReference type="InterPro" id="IPR037171">
    <property type="entry name" value="NagB/RpiA_transferase-like"/>
</dbReference>
<dbReference type="AlphaFoldDB" id="E1QUP1"/>
<name>E1QUP1_VULDI</name>
<accession>E1QUP1</accession>
<reference evidence="2" key="2">
    <citation type="journal article" date="2010" name="Stand. Genomic Sci.">
        <title>Complete genome sequence of Vulcanisaeta distributa type strain (IC-017T).</title>
        <authorList>
            <person name="Mavromatis K."/>
            <person name="Sikorski J."/>
            <person name="Pabst E."/>
            <person name="Teshima H."/>
            <person name="Lapidus A."/>
            <person name="Lucas S."/>
            <person name="Nolan M."/>
            <person name="Glavina Del Rio T."/>
            <person name="Cheng J."/>
            <person name="Bruce D."/>
            <person name="Goodwin L."/>
            <person name="Pitluck S."/>
            <person name="Liolios K."/>
            <person name="Ivanova N."/>
            <person name="Mikhailova N."/>
            <person name="Pati A."/>
            <person name="Chen A."/>
            <person name="Palaniappan K."/>
            <person name="Land M."/>
            <person name="Hauser L."/>
            <person name="Chang Y."/>
            <person name="Jeffries C."/>
            <person name="Rohde M."/>
            <person name="Spring S."/>
            <person name="Goker M."/>
            <person name="Wirth R."/>
            <person name="Woyke T."/>
            <person name="Bristow J."/>
            <person name="Eisen J."/>
            <person name="Markowitz V."/>
            <person name="Hugenholtz P."/>
            <person name="Klenk H."/>
            <person name="Kyrpides N."/>
        </authorList>
    </citation>
    <scope>NUCLEOTIDE SEQUENCE [LARGE SCALE GENOMIC DNA]</scope>
    <source>
        <strain evidence="2">DSM 14429 / JCM 11212 / NBRC 100878 / IC-017</strain>
    </source>
</reference>
<organism evidence="1 2">
    <name type="scientific">Vulcanisaeta distributa (strain DSM 14429 / JCM 11212 / NBRC 100878 / IC-017)</name>
    <dbReference type="NCBI Taxonomy" id="572478"/>
    <lineage>
        <taxon>Archaea</taxon>
        <taxon>Thermoproteota</taxon>
        <taxon>Thermoprotei</taxon>
        <taxon>Thermoproteales</taxon>
        <taxon>Thermoproteaceae</taxon>
        <taxon>Vulcanisaeta</taxon>
    </lineage>
</organism>
<evidence type="ECO:0000313" key="1">
    <source>
        <dbReference type="EMBL" id="ADN51160.1"/>
    </source>
</evidence>
<dbReference type="Gene3D" id="3.30.30.40">
    <property type="match status" value="1"/>
</dbReference>
<dbReference type="KEGG" id="vdi:Vdis_1786"/>
<dbReference type="STRING" id="572478.Vdis_1786"/>
<dbReference type="HOGENOM" id="CLU_049557_1_0_2"/>
<dbReference type="SMART" id="SM00882">
    <property type="entry name" value="CoA_trans"/>
    <property type="match status" value="1"/>
</dbReference>
<dbReference type="GO" id="GO:0008410">
    <property type="term" value="F:CoA-transferase activity"/>
    <property type="evidence" value="ECO:0007669"/>
    <property type="project" value="InterPro"/>
</dbReference>
<dbReference type="RefSeq" id="WP_013336885.1">
    <property type="nucleotide sequence ID" value="NC_014537.1"/>
</dbReference>
<evidence type="ECO:0000313" key="2">
    <source>
        <dbReference type="Proteomes" id="UP000006681"/>
    </source>
</evidence>
<dbReference type="GeneID" id="9752730"/>
<dbReference type="PANTHER" id="PTHR43293">
    <property type="entry name" value="ACETATE COA-TRANSFERASE YDIF"/>
    <property type="match status" value="1"/>
</dbReference>
<keyword evidence="2" id="KW-1185">Reference proteome</keyword>
<dbReference type="eggNOG" id="arCOG01987">
    <property type="taxonomic scope" value="Archaea"/>
</dbReference>
<gene>
    <name evidence="1" type="ordered locus">Vdis_1786</name>
</gene>
<dbReference type="Pfam" id="PF01144">
    <property type="entry name" value="CoA_trans"/>
    <property type="match status" value="1"/>
</dbReference>
<dbReference type="PANTHER" id="PTHR43293:SF3">
    <property type="entry name" value="CHOLESTEROL RING-CLEAVING HYDROLASE IPDB SUBUNIT"/>
    <property type="match status" value="1"/>
</dbReference>
<dbReference type="Proteomes" id="UP000006681">
    <property type="component" value="Chromosome"/>
</dbReference>
<keyword evidence="1" id="KW-0808">Transferase</keyword>
<dbReference type="Gene3D" id="3.40.1080.10">
    <property type="entry name" value="Glutaconate Coenzyme A-transferase"/>
    <property type="match status" value="1"/>
</dbReference>
<dbReference type="SUPFAM" id="SSF100950">
    <property type="entry name" value="NagB/RpiA/CoA transferase-like"/>
    <property type="match status" value="1"/>
</dbReference>